<evidence type="ECO:0000313" key="3">
    <source>
        <dbReference type="EnsemblPlants" id="KQK10295"/>
    </source>
</evidence>
<feature type="region of interest" description="Disordered" evidence="1">
    <location>
        <begin position="229"/>
        <end position="485"/>
    </location>
</feature>
<evidence type="ECO:0000313" key="2">
    <source>
        <dbReference type="EMBL" id="KQK10295.2"/>
    </source>
</evidence>
<feature type="compositionally biased region" description="Low complexity" evidence="1">
    <location>
        <begin position="71"/>
        <end position="86"/>
    </location>
</feature>
<dbReference type="EMBL" id="CM000881">
    <property type="protein sequence ID" value="KQK10295.2"/>
    <property type="molecule type" value="Genomic_DNA"/>
</dbReference>
<dbReference type="Gramene" id="KQK10295">
    <property type="protein sequence ID" value="KQK10295"/>
    <property type="gene ID" value="BRADI_2g53483v3"/>
</dbReference>
<protein>
    <submittedName>
        <fullName evidence="2 3">Uncharacterized protein</fullName>
    </submittedName>
</protein>
<feature type="compositionally biased region" description="Pro residues" evidence="1">
    <location>
        <begin position="363"/>
        <end position="378"/>
    </location>
</feature>
<keyword evidence="4" id="KW-1185">Reference proteome</keyword>
<sequence length="603" mass="64860">MASSPMRSPSLATPIRCMRARCCLVAPPGVAFLPAIRLLRRGEWCCTTFLLSLRYVGRASTGDEVRRTRALKASTSRAAATTGSSTGVEGEPAEGNASADSTTGEASPERLTMNMLSIDCSTVADDGGGSEGNATAWKSTGDRSREGAGAEERLDGPHAACGPTPETTRVIAKIILIHVPTRTAEEVLPRSPRRPMIHETDLRRDHHLKRHQQIIVLLVLERRSLGNLKPQLPRDETGIQGPSVDLEATKISPSLSVRTHPFDSTRRPKQSRRRAGVPRVRRHALDLQPPEPAASSREAAQRQEAALPQAPPAPSAPSGPAGQDPAWGEQPPPPPAKPKPRGEPEREEPEPLGGLEPERPGNPQSPPAQCPWIPQPPPAERHHHEGSDGVATGTCPAAVGEEPPEGLRLERHNLATWPSPPQRRHLVGLGRPTPAGPPPLGERREVAAALARPRRAHPPLPISLRMADHSRRLRRNHHRGQPSNTLRTRWGHLLQRIHRRAPAAQHLAERTDPMLSESGDASLQRLSMVEGREDPAGVAAMASPASGGGKPLREGENKAAMKGGRRSRSGRRREGDADAGVAAAVAGTLFAPESPFPPEREKT</sequence>
<feature type="compositionally biased region" description="Basic residues" evidence="1">
    <location>
        <begin position="471"/>
        <end position="480"/>
    </location>
</feature>
<evidence type="ECO:0000313" key="4">
    <source>
        <dbReference type="Proteomes" id="UP000008810"/>
    </source>
</evidence>
<organism evidence="2">
    <name type="scientific">Brachypodium distachyon</name>
    <name type="common">Purple false brome</name>
    <name type="synonym">Trachynia distachya</name>
    <dbReference type="NCBI Taxonomy" id="15368"/>
    <lineage>
        <taxon>Eukaryota</taxon>
        <taxon>Viridiplantae</taxon>
        <taxon>Streptophyta</taxon>
        <taxon>Embryophyta</taxon>
        <taxon>Tracheophyta</taxon>
        <taxon>Spermatophyta</taxon>
        <taxon>Magnoliopsida</taxon>
        <taxon>Liliopsida</taxon>
        <taxon>Poales</taxon>
        <taxon>Poaceae</taxon>
        <taxon>BOP clade</taxon>
        <taxon>Pooideae</taxon>
        <taxon>Stipodae</taxon>
        <taxon>Brachypodieae</taxon>
        <taxon>Brachypodium</taxon>
    </lineage>
</organism>
<dbReference type="EnsemblPlants" id="KQK10295">
    <property type="protein sequence ID" value="KQK10295"/>
    <property type="gene ID" value="BRADI_2g53483v3"/>
</dbReference>
<feature type="compositionally biased region" description="Low complexity" evidence="1">
    <location>
        <begin position="293"/>
        <end position="308"/>
    </location>
</feature>
<reference evidence="2" key="2">
    <citation type="submission" date="2017-06" db="EMBL/GenBank/DDBJ databases">
        <title>WGS assembly of Brachypodium distachyon.</title>
        <authorList>
            <consortium name="The International Brachypodium Initiative"/>
            <person name="Lucas S."/>
            <person name="Harmon-Smith M."/>
            <person name="Lail K."/>
            <person name="Tice H."/>
            <person name="Grimwood J."/>
            <person name="Bruce D."/>
            <person name="Barry K."/>
            <person name="Shu S."/>
            <person name="Lindquist E."/>
            <person name="Wang M."/>
            <person name="Pitluck S."/>
            <person name="Vogel J.P."/>
            <person name="Garvin D.F."/>
            <person name="Mockler T.C."/>
            <person name="Schmutz J."/>
            <person name="Rokhsar D."/>
            <person name="Bevan M.W."/>
        </authorList>
    </citation>
    <scope>NUCLEOTIDE SEQUENCE</scope>
    <source>
        <strain evidence="2">Bd21</strain>
    </source>
</reference>
<name>A0A0Q3GGV9_BRADI</name>
<gene>
    <name evidence="2" type="ORF">BRADI_2g53483v3</name>
</gene>
<feature type="region of interest" description="Disordered" evidence="1">
    <location>
        <begin position="64"/>
        <end position="107"/>
    </location>
</feature>
<dbReference type="Proteomes" id="UP000008810">
    <property type="component" value="Chromosome 2"/>
</dbReference>
<dbReference type="InParanoid" id="A0A0Q3GGV9"/>
<feature type="region of interest" description="Disordered" evidence="1">
    <location>
        <begin position="122"/>
        <end position="164"/>
    </location>
</feature>
<proteinExistence type="predicted"/>
<feature type="compositionally biased region" description="Basic residues" evidence="1">
    <location>
        <begin position="267"/>
        <end position="282"/>
    </location>
</feature>
<feature type="region of interest" description="Disordered" evidence="1">
    <location>
        <begin position="534"/>
        <end position="580"/>
    </location>
</feature>
<feature type="compositionally biased region" description="Basic and acidic residues" evidence="1">
    <location>
        <begin position="140"/>
        <end position="156"/>
    </location>
</feature>
<evidence type="ECO:0000256" key="1">
    <source>
        <dbReference type="SAM" id="MobiDB-lite"/>
    </source>
</evidence>
<reference evidence="2 3" key="1">
    <citation type="journal article" date="2010" name="Nature">
        <title>Genome sequencing and analysis of the model grass Brachypodium distachyon.</title>
        <authorList>
            <consortium name="International Brachypodium Initiative"/>
        </authorList>
    </citation>
    <scope>NUCLEOTIDE SEQUENCE [LARGE SCALE GENOMIC DNA]</scope>
    <source>
        <strain evidence="2 3">Bd21</strain>
    </source>
</reference>
<reference evidence="3" key="3">
    <citation type="submission" date="2018-08" db="UniProtKB">
        <authorList>
            <consortium name="EnsemblPlants"/>
        </authorList>
    </citation>
    <scope>IDENTIFICATION</scope>
    <source>
        <strain evidence="3">cv. Bd21</strain>
    </source>
</reference>
<feature type="compositionally biased region" description="Low complexity" evidence="1">
    <location>
        <begin position="318"/>
        <end position="329"/>
    </location>
</feature>
<accession>A0A0Q3GGV9</accession>
<dbReference type="AlphaFoldDB" id="A0A0Q3GGV9"/>